<dbReference type="InterPro" id="IPR011989">
    <property type="entry name" value="ARM-like"/>
</dbReference>
<dbReference type="InterPro" id="IPR055406">
    <property type="entry name" value="HEAT_Maestro"/>
</dbReference>
<name>A0A8N5I3S6_GEOFO</name>
<keyword evidence="3" id="KW-1185">Reference proteome</keyword>
<dbReference type="RefSeq" id="XP_030919671.1">
    <property type="nucleotide sequence ID" value="XM_031063811.1"/>
</dbReference>
<dbReference type="GO" id="GO:0005737">
    <property type="term" value="C:cytoplasm"/>
    <property type="evidence" value="ECO:0007669"/>
    <property type="project" value="TreeGrafter"/>
</dbReference>
<evidence type="ECO:0000313" key="3">
    <source>
        <dbReference type="Proteomes" id="UP000504602"/>
    </source>
</evidence>
<reference evidence="4" key="1">
    <citation type="submission" date="2025-08" db="UniProtKB">
        <authorList>
            <consortium name="RefSeq"/>
        </authorList>
    </citation>
    <scope>IDENTIFICATION</scope>
</reference>
<dbReference type="GeneID" id="115948812"/>
<sequence>MEQRAPRVLKMAWVEEEEEGHGAARAQETKKVVPFQLPQRDPALERTQEQQSSRGRFRSTAQLVCKFMKRIQEEETITMDTGLRTYLPMFHTTTSAALLSMLGEEDFYNPKQVPAMVRFIHQWLMANDCAEHRLDKALLNLTRAHPDDAVVTLLRVAPSCDRYGAQLPRGLRPPQPITLYSLAQVLECLDLRERDADRVLQIFSRYLQSESREKRRLALRALLKLTDDPSMAEKMWSLTERLVELLRDEDVVIVKITVMVLSFIILDKDTPMPTPIALQLAEGLLPLFDHNNSQVQLLSIMLLRTLLTLPLGKKRKALETQVRHTLLPLFFHCHDGNQRVAQASLETLLCVAEFLKRKDLDKLVKKKKLWMFTGSLVRALEEMANDISLSVRSLALQTLHVIRTQATVRYPILENLEDQLRRAWKTGLRVSGLGRLCCWSSM</sequence>
<protein>
    <submittedName>
        <fullName evidence="4">Uncharacterized protein LOC115948812</fullName>
    </submittedName>
</protein>
<dbReference type="Pfam" id="PF23227">
    <property type="entry name" value="HEAT_MROH2B_C"/>
    <property type="match status" value="1"/>
</dbReference>
<dbReference type="PANTHER" id="PTHR23120">
    <property type="entry name" value="MAESTRO-RELATED HEAT DOMAIN-CONTAINING"/>
    <property type="match status" value="1"/>
</dbReference>
<evidence type="ECO:0000256" key="1">
    <source>
        <dbReference type="SAM" id="MobiDB-lite"/>
    </source>
</evidence>
<dbReference type="Gene3D" id="1.25.10.10">
    <property type="entry name" value="Leucine-rich Repeat Variant"/>
    <property type="match status" value="2"/>
</dbReference>
<dbReference type="Proteomes" id="UP000504602">
    <property type="component" value="Unplaced"/>
</dbReference>
<dbReference type="PANTHER" id="PTHR23120:SF42">
    <property type="entry name" value="MAESTRO HEAT-LIKE REPEAT FAMILY MEMBER 3"/>
    <property type="match status" value="1"/>
</dbReference>
<evidence type="ECO:0000259" key="2">
    <source>
        <dbReference type="Pfam" id="PF23227"/>
    </source>
</evidence>
<accession>A0A8N5I3S6</accession>
<dbReference type="InterPro" id="IPR045206">
    <property type="entry name" value="Maestro_heat-like_prot"/>
</dbReference>
<dbReference type="SUPFAM" id="SSF48371">
    <property type="entry name" value="ARM repeat"/>
    <property type="match status" value="1"/>
</dbReference>
<dbReference type="OrthoDB" id="9219188at2759"/>
<organism evidence="3 4">
    <name type="scientific">Geospiza fortis</name>
    <name type="common">Medium ground-finch</name>
    <dbReference type="NCBI Taxonomy" id="48883"/>
    <lineage>
        <taxon>Eukaryota</taxon>
        <taxon>Metazoa</taxon>
        <taxon>Chordata</taxon>
        <taxon>Craniata</taxon>
        <taxon>Vertebrata</taxon>
        <taxon>Euteleostomi</taxon>
        <taxon>Archelosauria</taxon>
        <taxon>Archosauria</taxon>
        <taxon>Dinosauria</taxon>
        <taxon>Saurischia</taxon>
        <taxon>Theropoda</taxon>
        <taxon>Coelurosauria</taxon>
        <taxon>Aves</taxon>
        <taxon>Neognathae</taxon>
        <taxon>Neoaves</taxon>
        <taxon>Telluraves</taxon>
        <taxon>Australaves</taxon>
        <taxon>Passeriformes</taxon>
        <taxon>Thraupidae</taxon>
        <taxon>Geospiza</taxon>
    </lineage>
</organism>
<feature type="domain" description="Maestro/Maestro-like HEAT-repeats" evidence="2">
    <location>
        <begin position="205"/>
        <end position="371"/>
    </location>
</feature>
<feature type="region of interest" description="Disordered" evidence="1">
    <location>
        <begin position="16"/>
        <end position="56"/>
    </location>
</feature>
<dbReference type="InterPro" id="IPR016024">
    <property type="entry name" value="ARM-type_fold"/>
</dbReference>
<evidence type="ECO:0000313" key="4">
    <source>
        <dbReference type="RefSeq" id="XP_030919671.1"/>
    </source>
</evidence>
<gene>
    <name evidence="4" type="primary">LOC115948812</name>
</gene>
<dbReference type="AlphaFoldDB" id="A0A8N5I3S6"/>
<proteinExistence type="predicted"/>